<evidence type="ECO:0000313" key="3">
    <source>
        <dbReference type="EMBL" id="KAF5249038.1"/>
    </source>
</evidence>
<keyword evidence="1" id="KW-0812">Transmembrane</keyword>
<dbReference type="Proteomes" id="UP000573603">
    <property type="component" value="Unassembled WGS sequence"/>
</dbReference>
<protein>
    <recommendedName>
        <fullName evidence="2">Azaphilone pigments biosynthesis cluster protein L N-terminal domain-containing protein</fullName>
    </recommendedName>
</protein>
<keyword evidence="1" id="KW-0472">Membrane</keyword>
<evidence type="ECO:0000313" key="4">
    <source>
        <dbReference type="Proteomes" id="UP000573603"/>
    </source>
</evidence>
<organism evidence="3 4">
    <name type="scientific">Fusarium anthophilum</name>
    <dbReference type="NCBI Taxonomy" id="48485"/>
    <lineage>
        <taxon>Eukaryota</taxon>
        <taxon>Fungi</taxon>
        <taxon>Dikarya</taxon>
        <taxon>Ascomycota</taxon>
        <taxon>Pezizomycotina</taxon>
        <taxon>Sordariomycetes</taxon>
        <taxon>Hypocreomycetidae</taxon>
        <taxon>Hypocreales</taxon>
        <taxon>Nectriaceae</taxon>
        <taxon>Fusarium</taxon>
        <taxon>Fusarium fujikuroi species complex</taxon>
    </lineage>
</organism>
<proteinExistence type="predicted"/>
<feature type="domain" description="Azaphilone pigments biosynthesis cluster protein L N-terminal" evidence="2">
    <location>
        <begin position="2"/>
        <end position="210"/>
    </location>
</feature>
<accession>A0A8H4ZM48</accession>
<feature type="transmembrane region" description="Helical" evidence="1">
    <location>
        <begin position="776"/>
        <end position="795"/>
    </location>
</feature>
<feature type="transmembrane region" description="Helical" evidence="1">
    <location>
        <begin position="747"/>
        <end position="769"/>
    </location>
</feature>
<keyword evidence="4" id="KW-1185">Reference proteome</keyword>
<keyword evidence="1" id="KW-1133">Transmembrane helix</keyword>
<gene>
    <name evidence="3" type="ORF">FANTH_5631</name>
</gene>
<sequence length="800" mass="88993">MADGLSVASSVTALVAFAFKSSTALYTTICHFRSRDKNARALKNELADLRGVLQSLAETVDNNDDINFDALKLPLLRCGITCEEYGDLIARYTKHPSSSRPSFRDWTKEQYLKCDITDIREILAGYKSTFTIALADANMRVNTSISSEVLEEYKDMIRDTTSNLQDHMNRLDQKLRALAGSEVESPSKDEPRRMAIREEKQSTQEGLKICSQLSAQTEQLEPTSKEHLQFLQQPSERKFIRSELGDSCQSLVSRLQTHERNIYNRIQTMKSSGPLSGDEAIQIVEFQETIDSIRQCMNLVAGAGQILSYEQRDILDDPERMSLSSASSSDLDTLFSKGYSDGSSEYSVSGLSSTAEEQLVELILDHTVLWPLLQRVSEATTSTGSQRQITHFLHRYGKDLQQEAKTTAQLTAAGFVRRSARRVAIRISTSIQSSAYNSIRNSSTDEPGRTKVLRRYLESLSLAGTFANVSNADEETDLVPPDDLGDDEPQSLEEVRAFLLSSRAFASLCDAIREWLKQHKDPPIQTCHNDFQEPMNPQSSQSRPEHKWSVLAWIWPRLPNSAHEISRFTMSAVQGLRVLCEPRVSPNQDRLRWRCSCGQMLYGDFDNTNSQAVYELAKSLKTLSSTERSNITGPSCKIRPTMQEQASNPSGLPPCDAEATSNFLGSGVLPPMPAGVFLHYLSCAKRKNWMCEAPEAHAEGFFLQRLPKKVHHSILDERKTCGNLEGSTAIAFGWGVHILEGPDHGTLSIALGLGILLSLIISLMVCGIAGTQEQGFGIGQFLLAVIACMMAALYFKLQEL</sequence>
<dbReference type="Pfam" id="PF17111">
    <property type="entry name" value="PigL_N"/>
    <property type="match status" value="1"/>
</dbReference>
<name>A0A8H4ZM48_9HYPO</name>
<dbReference type="EMBL" id="JABEVY010000122">
    <property type="protein sequence ID" value="KAF5249038.1"/>
    <property type="molecule type" value="Genomic_DNA"/>
</dbReference>
<evidence type="ECO:0000256" key="1">
    <source>
        <dbReference type="SAM" id="Phobius"/>
    </source>
</evidence>
<comment type="caution">
    <text evidence="3">The sequence shown here is derived from an EMBL/GenBank/DDBJ whole genome shotgun (WGS) entry which is preliminary data.</text>
</comment>
<evidence type="ECO:0000259" key="2">
    <source>
        <dbReference type="Pfam" id="PF17111"/>
    </source>
</evidence>
<dbReference type="InterPro" id="IPR031348">
    <property type="entry name" value="PigL_N"/>
</dbReference>
<reference evidence="3 4" key="1">
    <citation type="journal article" date="2020" name="BMC Genomics">
        <title>Correction to: Identification and distribution of gene clusters required for synthesis of sphingolipid metabolism inhibitors in diverse species of the filamentous fungus Fusarium.</title>
        <authorList>
            <person name="Kim H.S."/>
            <person name="Lohmar J.M."/>
            <person name="Busman M."/>
            <person name="Brown D.W."/>
            <person name="Naumann T.A."/>
            <person name="Divon H.H."/>
            <person name="Lysoe E."/>
            <person name="Uhlig S."/>
            <person name="Proctor R.H."/>
        </authorList>
    </citation>
    <scope>NUCLEOTIDE SEQUENCE [LARGE SCALE GENOMIC DNA]</scope>
    <source>
        <strain evidence="3 4">NRRL 25214</strain>
    </source>
</reference>
<dbReference type="AlphaFoldDB" id="A0A8H4ZM48"/>